<sequence>MYSTCRRNIREYGKITIKENPETDIDEISKLQILFAGIFNLSMASVTSKEFYALIITAIKFGQMNPESKPSSLLSQM</sequence>
<comment type="caution">
    <text evidence="1">The sequence shown here is derived from an EMBL/GenBank/DDBJ whole genome shotgun (WGS) entry which is preliminary data.</text>
</comment>
<organism evidence="1 2">
    <name type="scientific">Tritrichomonas musculus</name>
    <dbReference type="NCBI Taxonomy" id="1915356"/>
    <lineage>
        <taxon>Eukaryota</taxon>
        <taxon>Metamonada</taxon>
        <taxon>Parabasalia</taxon>
        <taxon>Tritrichomonadida</taxon>
        <taxon>Tritrichomonadidae</taxon>
        <taxon>Tritrichomonas</taxon>
    </lineage>
</organism>
<reference evidence="1 2" key="1">
    <citation type="submission" date="2024-04" db="EMBL/GenBank/DDBJ databases">
        <title>Tritrichomonas musculus Genome.</title>
        <authorList>
            <person name="Alves-Ferreira E."/>
            <person name="Grigg M."/>
            <person name="Lorenzi H."/>
            <person name="Galac M."/>
        </authorList>
    </citation>
    <scope>NUCLEOTIDE SEQUENCE [LARGE SCALE GENOMIC DNA]</scope>
    <source>
        <strain evidence="1 2">EAF2021</strain>
    </source>
</reference>
<evidence type="ECO:0000313" key="2">
    <source>
        <dbReference type="Proteomes" id="UP001470230"/>
    </source>
</evidence>
<gene>
    <name evidence="1" type="ORF">M9Y10_027988</name>
</gene>
<dbReference type="Proteomes" id="UP001470230">
    <property type="component" value="Unassembled WGS sequence"/>
</dbReference>
<keyword evidence="2" id="KW-1185">Reference proteome</keyword>
<name>A0ABR2KI16_9EUKA</name>
<dbReference type="EMBL" id="JAPFFF010000004">
    <property type="protein sequence ID" value="KAK8890789.1"/>
    <property type="molecule type" value="Genomic_DNA"/>
</dbReference>
<protein>
    <submittedName>
        <fullName evidence="1">Uncharacterized protein</fullName>
    </submittedName>
</protein>
<proteinExistence type="predicted"/>
<evidence type="ECO:0000313" key="1">
    <source>
        <dbReference type="EMBL" id="KAK8890789.1"/>
    </source>
</evidence>
<accession>A0ABR2KI16</accession>